<feature type="signal peptide" evidence="6">
    <location>
        <begin position="1"/>
        <end position="23"/>
    </location>
</feature>
<dbReference type="PANTHER" id="PTHR45639:SF3">
    <property type="entry name" value="HYPOXIA UP-REGULATED PROTEIN 1"/>
    <property type="match status" value="1"/>
</dbReference>
<keyword evidence="2" id="KW-0256">Endoplasmic reticulum</keyword>
<accession>A0AAD5E9V6</accession>
<feature type="chain" id="PRO_5042077801" evidence="6">
    <location>
        <begin position="24"/>
        <end position="866"/>
    </location>
</feature>
<feature type="region of interest" description="Disordered" evidence="5">
    <location>
        <begin position="835"/>
        <end position="866"/>
    </location>
</feature>
<evidence type="ECO:0000256" key="3">
    <source>
        <dbReference type="ARBA" id="ARBA00022840"/>
    </source>
</evidence>
<dbReference type="Pfam" id="PF00012">
    <property type="entry name" value="HSP70"/>
    <property type="match status" value="1"/>
</dbReference>
<organism evidence="7 8">
    <name type="scientific">Umbelopsis ramanniana AG</name>
    <dbReference type="NCBI Taxonomy" id="1314678"/>
    <lineage>
        <taxon>Eukaryota</taxon>
        <taxon>Fungi</taxon>
        <taxon>Fungi incertae sedis</taxon>
        <taxon>Mucoromycota</taxon>
        <taxon>Mucoromycotina</taxon>
        <taxon>Umbelopsidomycetes</taxon>
        <taxon>Umbelopsidales</taxon>
        <taxon>Umbelopsidaceae</taxon>
        <taxon>Umbelopsis</taxon>
    </lineage>
</organism>
<dbReference type="PRINTS" id="PR00301">
    <property type="entry name" value="HEATSHOCK70"/>
</dbReference>
<feature type="compositionally biased region" description="Basic residues" evidence="5">
    <location>
        <begin position="835"/>
        <end position="853"/>
    </location>
</feature>
<dbReference type="FunFam" id="3.90.640.10:FF:000004">
    <property type="entry name" value="Heat shock 70 kDa protein 4"/>
    <property type="match status" value="1"/>
</dbReference>
<dbReference type="GO" id="GO:0030968">
    <property type="term" value="P:endoplasmic reticulum unfolded protein response"/>
    <property type="evidence" value="ECO:0007669"/>
    <property type="project" value="TreeGrafter"/>
</dbReference>
<protein>
    <submittedName>
        <fullName evidence="7">Uncharacterized protein</fullName>
    </submittedName>
</protein>
<keyword evidence="3" id="KW-0067">ATP-binding</keyword>
<dbReference type="GO" id="GO:0034663">
    <property type="term" value="C:endoplasmic reticulum chaperone complex"/>
    <property type="evidence" value="ECO:0007669"/>
    <property type="project" value="TreeGrafter"/>
</dbReference>
<sequence length="866" mass="97341">MIKLRLLPVLLLVLLGLWHSVQAAVMSIDYGTEWFKVGLIKPGIPLDIALNKDSKRKTQAVVSVRGNDRMYGGDAVNLAGRFPQATYFNLKSLAGRLYDDPHCAEYRNRFVNNMIKDPLRGTPLFQHDQNTTFTVEELIAFQFQNAKEQASANANEAVKDVVITVTPFATQFERQAILDAAELAGLNVLALMHDETAVALNYAINRKFTSTPEYHIFYDMGAGSTVASLVSFSNVEVTEGKRNKTYPQIEVKAVGYDATLGGHEFDVRLQKFLADGFMTQKKNIVESSIFQSERAMTRLLKEANRVKQILSANTETMASVEGLHEEQDFKMKVTRSELENLCKDLLARVDTPIKTVLEAAKMKTSEVNSLVLVGGSVRVPAVQKILKKTIGSDKVAQNVNADEAAVLGAAFRGASISNQFRLTQEIKIKDVTTLPIQIIKDSENSDGKQSRTTLFNEYGTMGIRKIVQMKKMSDFEFDLVYGKTLTEEDKQLGLDHISTVKISGLTQALKEHKADAANADEEPKVKVSIELSDSGILSVTDATVSVTSDKPATIADKVKSFFGSKDNKESAEDKDEKLDESEKSDETKDEATNNETEKQNNETTNGTDTKEGANATQNQTKKSEKVNLKVDWIPRGVSPLSPEQKKMASARITTLDESDAKRKAREESRNHLEAFVYRIQDFLYDDTVELVSTEEDRENLREHLSAASEWLYEEGENADTPAYVERLRKLQLLERPITYRRTEHLKRDEHLSLLDKGIEAAQIFIETIFNMNETDRYHSEEELTNATTVVEEVKEWKTKKLGEQQALAPHVDPVLTTREIQKKMKDVEAALRKLTAKKKPKVTKKKESNKKKSFAYTRHYQGKQKE</sequence>
<dbReference type="Gene3D" id="3.30.420.40">
    <property type="match status" value="2"/>
</dbReference>
<evidence type="ECO:0000256" key="5">
    <source>
        <dbReference type="SAM" id="MobiDB-lite"/>
    </source>
</evidence>
<keyword evidence="6" id="KW-0732">Signal</keyword>
<keyword evidence="4" id="KW-0143">Chaperone</keyword>
<gene>
    <name evidence="7" type="ORF">K450DRAFT_238997</name>
</gene>
<evidence type="ECO:0000256" key="4">
    <source>
        <dbReference type="ARBA" id="ARBA00023186"/>
    </source>
</evidence>
<reference evidence="7" key="1">
    <citation type="submission" date="2021-06" db="EMBL/GenBank/DDBJ databases">
        <authorList>
            <consortium name="DOE Joint Genome Institute"/>
            <person name="Mondo S.J."/>
            <person name="Amses K.R."/>
            <person name="Simmons D.R."/>
            <person name="Longcore J.E."/>
            <person name="Seto K."/>
            <person name="Alves G.H."/>
            <person name="Bonds A.E."/>
            <person name="Quandt C.A."/>
            <person name="Davis W.J."/>
            <person name="Chang Y."/>
            <person name="Letcher P.M."/>
            <person name="Powell M.J."/>
            <person name="Kuo A."/>
            <person name="Labutti K."/>
            <person name="Pangilinan J."/>
            <person name="Andreopoulos W."/>
            <person name="Tritt A."/>
            <person name="Riley R."/>
            <person name="Hundley H."/>
            <person name="Johnson J."/>
            <person name="Lipzen A."/>
            <person name="Barry K."/>
            <person name="Berbee M.L."/>
            <person name="Buchler N.E."/>
            <person name="Grigoriev I.V."/>
            <person name="Spatafora J.W."/>
            <person name="Stajich J.E."/>
            <person name="James T.Y."/>
        </authorList>
    </citation>
    <scope>NUCLEOTIDE SEQUENCE</scope>
    <source>
        <strain evidence="7">AG</strain>
    </source>
</reference>
<dbReference type="Proteomes" id="UP001206595">
    <property type="component" value="Unassembled WGS sequence"/>
</dbReference>
<dbReference type="SUPFAM" id="SSF53067">
    <property type="entry name" value="Actin-like ATPase domain"/>
    <property type="match status" value="2"/>
</dbReference>
<feature type="compositionally biased region" description="Basic and acidic residues" evidence="5">
    <location>
        <begin position="565"/>
        <end position="600"/>
    </location>
</feature>
<evidence type="ECO:0000256" key="1">
    <source>
        <dbReference type="ARBA" id="ARBA00022741"/>
    </source>
</evidence>
<evidence type="ECO:0000256" key="2">
    <source>
        <dbReference type="ARBA" id="ARBA00022824"/>
    </source>
</evidence>
<dbReference type="EMBL" id="MU620915">
    <property type="protein sequence ID" value="KAI8580026.1"/>
    <property type="molecule type" value="Genomic_DNA"/>
</dbReference>
<dbReference type="InterPro" id="IPR029048">
    <property type="entry name" value="HSP70_C_sf"/>
</dbReference>
<evidence type="ECO:0000313" key="7">
    <source>
        <dbReference type="EMBL" id="KAI8580026.1"/>
    </source>
</evidence>
<dbReference type="GeneID" id="75914041"/>
<dbReference type="RefSeq" id="XP_051445030.1">
    <property type="nucleotide sequence ID" value="XM_051588696.1"/>
</dbReference>
<proteinExistence type="predicted"/>
<keyword evidence="1" id="KW-0547">Nucleotide-binding</keyword>
<dbReference type="Gene3D" id="3.30.30.30">
    <property type="match status" value="1"/>
</dbReference>
<name>A0AAD5E9V6_UMBRA</name>
<reference evidence="7" key="2">
    <citation type="journal article" date="2022" name="Proc. Natl. Acad. Sci. U.S.A.">
        <title>Diploid-dominant life cycles characterize the early evolution of Fungi.</title>
        <authorList>
            <person name="Amses K.R."/>
            <person name="Simmons D.R."/>
            <person name="Longcore J.E."/>
            <person name="Mondo S.J."/>
            <person name="Seto K."/>
            <person name="Jeronimo G.H."/>
            <person name="Bonds A.E."/>
            <person name="Quandt C.A."/>
            <person name="Davis W.J."/>
            <person name="Chang Y."/>
            <person name="Federici B.A."/>
            <person name="Kuo A."/>
            <person name="LaButti K."/>
            <person name="Pangilinan J."/>
            <person name="Andreopoulos W."/>
            <person name="Tritt A."/>
            <person name="Riley R."/>
            <person name="Hundley H."/>
            <person name="Johnson J."/>
            <person name="Lipzen A."/>
            <person name="Barry K."/>
            <person name="Lang B.F."/>
            <person name="Cuomo C.A."/>
            <person name="Buchler N.E."/>
            <person name="Grigoriev I.V."/>
            <person name="Spatafora J.W."/>
            <person name="Stajich J.E."/>
            <person name="James T.Y."/>
        </authorList>
    </citation>
    <scope>NUCLEOTIDE SEQUENCE</scope>
    <source>
        <strain evidence="7">AG</strain>
    </source>
</reference>
<dbReference type="Gene3D" id="2.60.34.10">
    <property type="entry name" value="Substrate Binding Domain Of DNAk, Chain A, domain 1"/>
    <property type="match status" value="1"/>
</dbReference>
<feature type="region of interest" description="Disordered" evidence="5">
    <location>
        <begin position="635"/>
        <end position="654"/>
    </location>
</feature>
<dbReference type="FunFam" id="1.20.1270.10:FF:000002">
    <property type="entry name" value="Heat shock 70 kDa protein 4"/>
    <property type="match status" value="1"/>
</dbReference>
<dbReference type="PANTHER" id="PTHR45639">
    <property type="entry name" value="HSC70CB, ISOFORM G-RELATED"/>
    <property type="match status" value="1"/>
</dbReference>
<keyword evidence="8" id="KW-1185">Reference proteome</keyword>
<dbReference type="Gene3D" id="1.20.1270.10">
    <property type="match status" value="1"/>
</dbReference>
<dbReference type="InterPro" id="IPR043129">
    <property type="entry name" value="ATPase_NBD"/>
</dbReference>
<dbReference type="AlphaFoldDB" id="A0AAD5E9V6"/>
<dbReference type="SUPFAM" id="SSF100934">
    <property type="entry name" value="Heat shock protein 70kD (HSP70), C-terminal subdomain"/>
    <property type="match status" value="1"/>
</dbReference>
<evidence type="ECO:0000256" key="6">
    <source>
        <dbReference type="SAM" id="SignalP"/>
    </source>
</evidence>
<feature type="region of interest" description="Disordered" evidence="5">
    <location>
        <begin position="565"/>
        <end position="627"/>
    </location>
</feature>
<comment type="caution">
    <text evidence="7">The sequence shown here is derived from an EMBL/GenBank/DDBJ whole genome shotgun (WGS) entry which is preliminary data.</text>
</comment>
<dbReference type="InterPro" id="IPR013126">
    <property type="entry name" value="Hsp_70_fam"/>
</dbReference>
<dbReference type="GO" id="GO:0140662">
    <property type="term" value="F:ATP-dependent protein folding chaperone"/>
    <property type="evidence" value="ECO:0007669"/>
    <property type="project" value="InterPro"/>
</dbReference>
<dbReference type="GO" id="GO:0005524">
    <property type="term" value="F:ATP binding"/>
    <property type="evidence" value="ECO:0007669"/>
    <property type="project" value="UniProtKB-KW"/>
</dbReference>
<dbReference type="InterPro" id="IPR029047">
    <property type="entry name" value="HSP70_peptide-bd_sf"/>
</dbReference>
<dbReference type="CDD" id="cd10230">
    <property type="entry name" value="ASKHA_NBD_HSP70_HYOU1"/>
    <property type="match status" value="1"/>
</dbReference>
<evidence type="ECO:0000313" key="8">
    <source>
        <dbReference type="Proteomes" id="UP001206595"/>
    </source>
</evidence>
<dbReference type="Gene3D" id="3.90.640.10">
    <property type="entry name" value="Actin, Chain A, domain 4"/>
    <property type="match status" value="1"/>
</dbReference>